<organism evidence="1 2">
    <name type="scientific">Coniosporium tulheliwenetii</name>
    <dbReference type="NCBI Taxonomy" id="3383036"/>
    <lineage>
        <taxon>Eukaryota</taxon>
        <taxon>Fungi</taxon>
        <taxon>Dikarya</taxon>
        <taxon>Ascomycota</taxon>
        <taxon>Pezizomycotina</taxon>
        <taxon>Dothideomycetes</taxon>
        <taxon>Dothideomycetes incertae sedis</taxon>
        <taxon>Coniosporium</taxon>
    </lineage>
</organism>
<reference evidence="1" key="1">
    <citation type="submission" date="2022-10" db="EMBL/GenBank/DDBJ databases">
        <title>Culturing micro-colonial fungi from biological soil crusts in the Mojave desert and describing Neophaeococcomyces mojavensis, and introducing the new genera and species Taxawa tesnikishii.</title>
        <authorList>
            <person name="Kurbessoian T."/>
            <person name="Stajich J.E."/>
        </authorList>
    </citation>
    <scope>NUCLEOTIDE SEQUENCE</scope>
    <source>
        <strain evidence="1">JES_115</strain>
    </source>
</reference>
<gene>
    <name evidence="1" type="primary">ERD1</name>
    <name evidence="1" type="ORF">H2199_003245</name>
</gene>
<dbReference type="EMBL" id="JAPDRP010000008">
    <property type="protein sequence ID" value="KAJ9645239.1"/>
    <property type="molecule type" value="Genomic_DNA"/>
</dbReference>
<protein>
    <submittedName>
        <fullName evidence="1">Protein-ER retention protein</fullName>
    </submittedName>
</protein>
<evidence type="ECO:0000313" key="2">
    <source>
        <dbReference type="Proteomes" id="UP001172680"/>
    </source>
</evidence>
<name>A0ACC2ZCD3_9PEZI</name>
<dbReference type="Proteomes" id="UP001172680">
    <property type="component" value="Unassembled WGS sequence"/>
</dbReference>
<sequence>MRDSLGRGVAGPKDKLKESALLPLSNMDGDPAVDPERPDGFTLVLPLPYRVALVVVLGVWAWGLNLHYLHLIHIDVPALIRYPSRPSSSHPTHHLSTYRLATLLTIPLLASLLLFWLITHGDAALVQQWSILPNLYLLLLALAFILPYYDLSKSGRLRTVATLKRISIGGLAEAADGKFGDILMADALTSYAKVLGDLFVSLCMMFSSAHGSTGRPDRACGGWFMVPLIISIPSMIRLRQCLIEYLRVRRGNQAARREGLAVGKDGWGGQHLANALKYASAFPVIVLSALQRGYDPAKIGMSETGLFRLWLLFVFINSFYSFYWDVAKDWDLHMFSSSSERDNPEYPWGLRRHRYFHTPEIYYGVIIVDLLLRCTWSFKLSPHLDHFNDLEGGIFLMEILEVFRRWLWIFFRVETEWVRNNRGPAPDDILLGDYANKIDED</sequence>
<comment type="caution">
    <text evidence="1">The sequence shown here is derived from an EMBL/GenBank/DDBJ whole genome shotgun (WGS) entry which is preliminary data.</text>
</comment>
<accession>A0ACC2ZCD3</accession>
<keyword evidence="2" id="KW-1185">Reference proteome</keyword>
<evidence type="ECO:0000313" key="1">
    <source>
        <dbReference type="EMBL" id="KAJ9645239.1"/>
    </source>
</evidence>
<proteinExistence type="predicted"/>